<dbReference type="RefSeq" id="WP_170014192.1">
    <property type="nucleotide sequence ID" value="NZ_JABCRE010000004.1"/>
</dbReference>
<dbReference type="PANTHER" id="PTHR32251">
    <property type="entry name" value="3-OXO-5-ALPHA-STEROID 4-DEHYDROGENASE"/>
    <property type="match status" value="1"/>
</dbReference>
<evidence type="ECO:0000313" key="2">
    <source>
        <dbReference type="EMBL" id="NMW32977.1"/>
    </source>
</evidence>
<dbReference type="GO" id="GO:0016020">
    <property type="term" value="C:membrane"/>
    <property type="evidence" value="ECO:0007669"/>
    <property type="project" value="TreeGrafter"/>
</dbReference>
<feature type="transmembrane region" description="Helical" evidence="1">
    <location>
        <begin position="67"/>
        <end position="88"/>
    </location>
</feature>
<dbReference type="InterPro" id="IPR010721">
    <property type="entry name" value="UstE-like"/>
</dbReference>
<organism evidence="2 3">
    <name type="scientific">Pontixanthobacter rizhaonensis</name>
    <dbReference type="NCBI Taxonomy" id="2730337"/>
    <lineage>
        <taxon>Bacteria</taxon>
        <taxon>Pseudomonadati</taxon>
        <taxon>Pseudomonadota</taxon>
        <taxon>Alphaproteobacteria</taxon>
        <taxon>Sphingomonadales</taxon>
        <taxon>Erythrobacteraceae</taxon>
        <taxon>Pontixanthobacter</taxon>
    </lineage>
</organism>
<keyword evidence="1" id="KW-1133">Transmembrane helix</keyword>
<dbReference type="AlphaFoldDB" id="A0A848QQX0"/>
<evidence type="ECO:0000256" key="1">
    <source>
        <dbReference type="SAM" id="Phobius"/>
    </source>
</evidence>
<feature type="transmembrane region" description="Helical" evidence="1">
    <location>
        <begin position="38"/>
        <end position="55"/>
    </location>
</feature>
<keyword evidence="1" id="KW-0472">Membrane</keyword>
<evidence type="ECO:0000313" key="3">
    <source>
        <dbReference type="Proteomes" id="UP000561181"/>
    </source>
</evidence>
<protein>
    <submittedName>
        <fullName evidence="2">DUF1295 domain-containing protein</fullName>
    </submittedName>
</protein>
<dbReference type="Gene3D" id="1.20.120.1630">
    <property type="match status" value="1"/>
</dbReference>
<comment type="caution">
    <text evidence="2">The sequence shown here is derived from an EMBL/GenBank/DDBJ whole genome shotgun (WGS) entry which is preliminary data.</text>
</comment>
<keyword evidence="1" id="KW-0812">Transmembrane</keyword>
<reference evidence="2 3" key="1">
    <citation type="submission" date="2020-04" db="EMBL/GenBank/DDBJ databases">
        <authorList>
            <person name="Liu A."/>
        </authorList>
    </citation>
    <scope>NUCLEOTIDE SEQUENCE [LARGE SCALE GENOMIC DNA]</scope>
    <source>
        <strain evidence="2 3">RZ02</strain>
    </source>
</reference>
<feature type="transmembrane region" description="Helical" evidence="1">
    <location>
        <begin position="135"/>
        <end position="159"/>
    </location>
</feature>
<feature type="transmembrane region" description="Helical" evidence="1">
    <location>
        <begin position="221"/>
        <end position="243"/>
    </location>
</feature>
<name>A0A848QQX0_9SPHN</name>
<sequence length="293" mass="32072">MSGTKRSLISLTIVVVVTLIGLAFAWFTGANGATKGEYSVFFLCALVAFAVNWLAYIPSAIAQTEKYYDFVGSLTYLSIIIAACLLAGPLDTRAIVAAAMVTIWCVRLGTFLFSRIQDSGHDSRFDQIKVNPARFLVAWTLQALWAIFTAAAALAIITATERAPLGLFFYLGALVWIGGFAIEVIADRQKGAFRKDPSNKGKFIQSGLWAWSQHPNYFGEIMLWTGMLIMALPLLSGAGYLVILSPVFVTLLLTKVSGIPMLDKAAEEKWGDDPAYQKYTKETPVLIPRPPRS</sequence>
<dbReference type="EMBL" id="JABCRE010000004">
    <property type="protein sequence ID" value="NMW32977.1"/>
    <property type="molecule type" value="Genomic_DNA"/>
</dbReference>
<gene>
    <name evidence="2" type="ORF">HKD42_12980</name>
</gene>
<feature type="transmembrane region" description="Helical" evidence="1">
    <location>
        <begin position="165"/>
        <end position="186"/>
    </location>
</feature>
<feature type="transmembrane region" description="Helical" evidence="1">
    <location>
        <begin position="94"/>
        <end position="114"/>
    </location>
</feature>
<accession>A0A848QQX0</accession>
<proteinExistence type="predicted"/>
<keyword evidence="3" id="KW-1185">Reference proteome</keyword>
<dbReference type="PANTHER" id="PTHR32251:SF17">
    <property type="entry name" value="STEROID 5-ALPHA REDUCTASE C-TERMINAL DOMAIN-CONTAINING PROTEIN"/>
    <property type="match status" value="1"/>
</dbReference>
<dbReference type="Proteomes" id="UP000561181">
    <property type="component" value="Unassembled WGS sequence"/>
</dbReference>
<feature type="transmembrane region" description="Helical" evidence="1">
    <location>
        <begin position="7"/>
        <end position="26"/>
    </location>
</feature>
<dbReference type="PROSITE" id="PS50244">
    <property type="entry name" value="S5A_REDUCTASE"/>
    <property type="match status" value="1"/>
</dbReference>
<dbReference type="Pfam" id="PF06966">
    <property type="entry name" value="DUF1295"/>
    <property type="match status" value="1"/>
</dbReference>